<sequence>MDSIPSKRRKYDIKIVSSPKPIHFSGKSSPQNWSLPKSIIDYITDYPSNSEVYQNMIKCCKYFFAKNPILVFSNLYYNLGEWTTERAGKNLELNNISCKFWITKVFEVFTYMSDINDKTASTVISRIYQCNVTDLLLNNQMISADELKIISSKVEYLHFYGVNVMDHDGSVFALEKLFKLFPKIKNFKFDLFSPHSITSETFKELLKIEQFFTLDSLRLRGVPETFDIESFYIYMKKNQRTYIFLEFNNIFSEDYKIRLEEIVKEIVEEEELNCNYNRPFIYFDELDVQLKFEMQMLHHEF</sequence>
<dbReference type="Proteomes" id="UP000887580">
    <property type="component" value="Unplaced"/>
</dbReference>
<reference evidence="2" key="1">
    <citation type="submission" date="2022-11" db="UniProtKB">
        <authorList>
            <consortium name="WormBaseParasite"/>
        </authorList>
    </citation>
    <scope>IDENTIFICATION</scope>
</reference>
<organism evidence="1 2">
    <name type="scientific">Panagrolaimus sp. PS1159</name>
    <dbReference type="NCBI Taxonomy" id="55785"/>
    <lineage>
        <taxon>Eukaryota</taxon>
        <taxon>Metazoa</taxon>
        <taxon>Ecdysozoa</taxon>
        <taxon>Nematoda</taxon>
        <taxon>Chromadorea</taxon>
        <taxon>Rhabditida</taxon>
        <taxon>Tylenchina</taxon>
        <taxon>Panagrolaimomorpha</taxon>
        <taxon>Panagrolaimoidea</taxon>
        <taxon>Panagrolaimidae</taxon>
        <taxon>Panagrolaimus</taxon>
    </lineage>
</organism>
<evidence type="ECO:0000313" key="2">
    <source>
        <dbReference type="WBParaSite" id="PS1159_v2.g13852.t2"/>
    </source>
</evidence>
<name>A0AC35F576_9BILA</name>
<proteinExistence type="predicted"/>
<protein>
    <submittedName>
        <fullName evidence="2">Uncharacterized protein</fullName>
    </submittedName>
</protein>
<evidence type="ECO:0000313" key="1">
    <source>
        <dbReference type="Proteomes" id="UP000887580"/>
    </source>
</evidence>
<dbReference type="WBParaSite" id="PS1159_v2.g13852.t2">
    <property type="protein sequence ID" value="PS1159_v2.g13852.t2"/>
    <property type="gene ID" value="PS1159_v2.g13852"/>
</dbReference>
<accession>A0AC35F576</accession>